<evidence type="ECO:0000313" key="10">
    <source>
        <dbReference type="EMBL" id="CAJ62521.1"/>
    </source>
</evidence>
<evidence type="ECO:0000256" key="3">
    <source>
        <dbReference type="ARBA" id="ARBA00022630"/>
    </source>
</evidence>
<dbReference type="HOGENOM" id="CLU_018204_5_1_11"/>
<feature type="domain" description="Acyl-CoA dehydrogenase/oxidase C-terminal" evidence="7">
    <location>
        <begin position="245"/>
        <end position="386"/>
    </location>
</feature>
<protein>
    <submittedName>
        <fullName evidence="10">Acyl-CoA dehydrogenase</fullName>
        <ecNumber evidence="10">1.3.99.-</ecNumber>
    </submittedName>
</protein>
<dbReference type="InterPro" id="IPR037069">
    <property type="entry name" value="AcylCoA_DH/ox_N_sf"/>
</dbReference>
<dbReference type="EC" id="1.3.99.-" evidence="10"/>
<dbReference type="OrthoDB" id="8677713at2"/>
<dbReference type="STRING" id="326424.FRAAL3878"/>
<dbReference type="EMBL" id="CT573213">
    <property type="protein sequence ID" value="CAJ62521.1"/>
    <property type="molecule type" value="Genomic_DNA"/>
</dbReference>
<dbReference type="Gene3D" id="2.40.110.10">
    <property type="entry name" value="Butyryl-CoA Dehydrogenase, subunit A, domain 2"/>
    <property type="match status" value="1"/>
</dbReference>
<reference evidence="10 11" key="1">
    <citation type="journal article" date="2007" name="Genome Res.">
        <title>Genome characteristics of facultatively symbiotic Frankia sp. strains reflect host range and host plant biogeography.</title>
        <authorList>
            <person name="Normand P."/>
            <person name="Lapierre P."/>
            <person name="Tisa L.S."/>
            <person name="Gogarten J.P."/>
            <person name="Alloisio N."/>
            <person name="Bagnarol E."/>
            <person name="Bassi C.A."/>
            <person name="Berry A.M."/>
            <person name="Bickhart D.M."/>
            <person name="Choisne N."/>
            <person name="Couloux A."/>
            <person name="Cournoyer B."/>
            <person name="Cruveiller S."/>
            <person name="Daubin V."/>
            <person name="Demange N."/>
            <person name="Francino M.P."/>
            <person name="Goltsman E."/>
            <person name="Huang Y."/>
            <person name="Kopp O.R."/>
            <person name="Labarre L."/>
            <person name="Lapidus A."/>
            <person name="Lavire C."/>
            <person name="Marechal J."/>
            <person name="Martinez M."/>
            <person name="Mastronunzio J.E."/>
            <person name="Mullin B.C."/>
            <person name="Niemann J."/>
            <person name="Pujic P."/>
            <person name="Rawnsley T."/>
            <person name="Rouy Z."/>
            <person name="Schenowitz C."/>
            <person name="Sellstedt A."/>
            <person name="Tavares F."/>
            <person name="Tomkins J.P."/>
            <person name="Vallenet D."/>
            <person name="Valverde C."/>
            <person name="Wall L.G."/>
            <person name="Wang Y."/>
            <person name="Medigue C."/>
            <person name="Benson D.R."/>
        </authorList>
    </citation>
    <scope>NUCLEOTIDE SEQUENCE [LARGE SCALE GENOMIC DNA]</scope>
    <source>
        <strain evidence="11">DSM 45986 / CECT 9034 / ACN14a</strain>
    </source>
</reference>
<comment type="similarity">
    <text evidence="2 6">Belongs to the acyl-CoA dehydrogenase family.</text>
</comment>
<dbReference type="CDD" id="cd00567">
    <property type="entry name" value="ACAD"/>
    <property type="match status" value="1"/>
</dbReference>
<evidence type="ECO:0000259" key="9">
    <source>
        <dbReference type="Pfam" id="PF02771"/>
    </source>
</evidence>
<dbReference type="KEGG" id="fal:FRAAL3878"/>
<evidence type="ECO:0000313" key="11">
    <source>
        <dbReference type="Proteomes" id="UP000000657"/>
    </source>
</evidence>
<dbReference type="InterPro" id="IPR006091">
    <property type="entry name" value="Acyl-CoA_Oxase/DH_mid-dom"/>
</dbReference>
<evidence type="ECO:0000259" key="7">
    <source>
        <dbReference type="Pfam" id="PF00441"/>
    </source>
</evidence>
<dbReference type="InterPro" id="IPR009075">
    <property type="entry name" value="AcylCo_DH/oxidase_C"/>
</dbReference>
<keyword evidence="5 6" id="KW-0560">Oxidoreductase</keyword>
<dbReference type="GO" id="GO:0003995">
    <property type="term" value="F:acyl-CoA dehydrogenase activity"/>
    <property type="evidence" value="ECO:0007669"/>
    <property type="project" value="TreeGrafter"/>
</dbReference>
<keyword evidence="4 6" id="KW-0274">FAD</keyword>
<dbReference type="InterPro" id="IPR036250">
    <property type="entry name" value="AcylCo_DH-like_C"/>
</dbReference>
<dbReference type="PANTHER" id="PTHR43884">
    <property type="entry name" value="ACYL-COA DEHYDROGENASE"/>
    <property type="match status" value="1"/>
</dbReference>
<dbReference type="Pfam" id="PF02770">
    <property type="entry name" value="Acyl-CoA_dh_M"/>
    <property type="match status" value="1"/>
</dbReference>
<organism evidence="10 11">
    <name type="scientific">Frankia alni (strain DSM 45986 / CECT 9034 / ACN14a)</name>
    <dbReference type="NCBI Taxonomy" id="326424"/>
    <lineage>
        <taxon>Bacteria</taxon>
        <taxon>Bacillati</taxon>
        <taxon>Actinomycetota</taxon>
        <taxon>Actinomycetes</taxon>
        <taxon>Frankiales</taxon>
        <taxon>Frankiaceae</taxon>
        <taxon>Frankia</taxon>
    </lineage>
</organism>
<dbReference type="Gene3D" id="1.20.140.10">
    <property type="entry name" value="Butyryl-CoA Dehydrogenase, subunit A, domain 3"/>
    <property type="match status" value="1"/>
</dbReference>
<evidence type="ECO:0000256" key="5">
    <source>
        <dbReference type="ARBA" id="ARBA00023002"/>
    </source>
</evidence>
<evidence type="ECO:0000256" key="4">
    <source>
        <dbReference type="ARBA" id="ARBA00022827"/>
    </source>
</evidence>
<gene>
    <name evidence="10" type="ordered locus">FRAAL3878</name>
</gene>
<sequence length="388" mass="40727">MLTTGQYLGSTGRLEAAVGTFEFTDDHEALRSTVRAFVEETFPEAQVRRLMAAPSALERPVWERMARELGLQGLVVPEEHGGAGAGPVELAIVLEEFGRRLVPVPFLSTALATIALTGGDRAVTSGHLEAVAEGRVVATVAVAEDGGGWDAAGVRCSAVGDGDGGGWRLTGTKSFVPDGLAADLLVVAARTEAGVGLFAVDGAADGVSRAALEVFDLTRRLARVRLDGVAATPLTAPADEAAFDRFLDAARIAVAAEQVGGADFTLAMAVGYAKERVQFGRAIGSFQAVKHLCADAFVDVESARSAAYYGAWAVAQDSPEVPTVAPLAKAFCSEAFFATARTNMQVHGGISFTYEHPAHLYYRRAKSGVQLWGSPRAHRDLLATRIGL</sequence>
<dbReference type="AlphaFoldDB" id="Q0RIZ4"/>
<proteinExistence type="inferred from homology"/>
<evidence type="ECO:0000256" key="2">
    <source>
        <dbReference type="ARBA" id="ARBA00009347"/>
    </source>
</evidence>
<comment type="cofactor">
    <cofactor evidence="1 6">
        <name>FAD</name>
        <dbReference type="ChEBI" id="CHEBI:57692"/>
    </cofactor>
</comment>
<accession>Q0RIZ4</accession>
<dbReference type="InterPro" id="IPR013786">
    <property type="entry name" value="AcylCoA_DH/ox_N"/>
</dbReference>
<dbReference type="RefSeq" id="WP_011605013.1">
    <property type="nucleotide sequence ID" value="NC_008278.1"/>
</dbReference>
<feature type="domain" description="Acyl-CoA oxidase/dehydrogenase middle" evidence="8">
    <location>
        <begin position="140"/>
        <end position="211"/>
    </location>
</feature>
<dbReference type="InterPro" id="IPR046373">
    <property type="entry name" value="Acyl-CoA_Oxase/DH_mid-dom_sf"/>
</dbReference>
<dbReference type="SUPFAM" id="SSF47203">
    <property type="entry name" value="Acyl-CoA dehydrogenase C-terminal domain-like"/>
    <property type="match status" value="1"/>
</dbReference>
<feature type="domain" description="Acyl-CoA dehydrogenase/oxidase N-terminal" evidence="9">
    <location>
        <begin position="24"/>
        <end position="133"/>
    </location>
</feature>
<dbReference type="InterPro" id="IPR009100">
    <property type="entry name" value="AcylCoA_DH/oxidase_NM_dom_sf"/>
</dbReference>
<keyword evidence="11" id="KW-1185">Reference proteome</keyword>
<dbReference type="GO" id="GO:0050660">
    <property type="term" value="F:flavin adenine dinucleotide binding"/>
    <property type="evidence" value="ECO:0007669"/>
    <property type="project" value="InterPro"/>
</dbReference>
<evidence type="ECO:0000256" key="1">
    <source>
        <dbReference type="ARBA" id="ARBA00001974"/>
    </source>
</evidence>
<dbReference type="Pfam" id="PF00441">
    <property type="entry name" value="Acyl-CoA_dh_1"/>
    <property type="match status" value="1"/>
</dbReference>
<dbReference type="Pfam" id="PF02771">
    <property type="entry name" value="Acyl-CoA_dh_N"/>
    <property type="match status" value="1"/>
</dbReference>
<dbReference type="Proteomes" id="UP000000657">
    <property type="component" value="Chromosome"/>
</dbReference>
<dbReference type="SUPFAM" id="SSF56645">
    <property type="entry name" value="Acyl-CoA dehydrogenase NM domain-like"/>
    <property type="match status" value="1"/>
</dbReference>
<dbReference type="Gene3D" id="1.10.540.10">
    <property type="entry name" value="Acyl-CoA dehydrogenase/oxidase, N-terminal domain"/>
    <property type="match status" value="1"/>
</dbReference>
<name>Q0RIZ4_FRAAA</name>
<dbReference type="eggNOG" id="COG1960">
    <property type="taxonomic scope" value="Bacteria"/>
</dbReference>
<evidence type="ECO:0000256" key="6">
    <source>
        <dbReference type="RuleBase" id="RU362125"/>
    </source>
</evidence>
<keyword evidence="3 6" id="KW-0285">Flavoprotein</keyword>
<dbReference type="PANTHER" id="PTHR43884:SF20">
    <property type="entry name" value="ACYL-COA DEHYDROGENASE FADE28"/>
    <property type="match status" value="1"/>
</dbReference>
<evidence type="ECO:0000259" key="8">
    <source>
        <dbReference type="Pfam" id="PF02770"/>
    </source>
</evidence>